<proteinExistence type="inferred from homology"/>
<dbReference type="InterPro" id="IPR000045">
    <property type="entry name" value="Prepilin_IV_endopep_pep"/>
</dbReference>
<dbReference type="PANTHER" id="PTHR30487:SF0">
    <property type="entry name" value="PREPILIN LEADER PEPTIDASE_N-METHYLTRANSFERASE-RELATED"/>
    <property type="match status" value="1"/>
</dbReference>
<protein>
    <recommendedName>
        <fullName evidence="3">Prepilin type IV endopeptidase peptidase domain-containing protein</fullName>
    </recommendedName>
</protein>
<sequence length="149" mass="16431">MFSVIFVLGLLYHTYTDLKFMLLYDKVTLFLAAVGLVRAWYEGQLFDAAYGAEIMLAIMLVLYFASRGGMGEGDVKLAPALGIWLGLEQGLLCLLLAFVSGGVVVALLLLCRRGKLKQAIPFGPFLCAAAVAAYFGGKEIITWYWRMFL</sequence>
<accession>A0A1Q6R471</accession>
<dbReference type="GO" id="GO:0004190">
    <property type="term" value="F:aspartic-type endopeptidase activity"/>
    <property type="evidence" value="ECO:0007669"/>
    <property type="project" value="InterPro"/>
</dbReference>
<dbReference type="Gene3D" id="1.20.120.1220">
    <property type="match status" value="1"/>
</dbReference>
<evidence type="ECO:0000256" key="1">
    <source>
        <dbReference type="ARBA" id="ARBA00005801"/>
    </source>
</evidence>
<dbReference type="AlphaFoldDB" id="A0A1Q6R471"/>
<gene>
    <name evidence="4" type="ORF">BHW43_07225</name>
</gene>
<dbReference type="RefSeq" id="WP_303680037.1">
    <property type="nucleotide sequence ID" value="NZ_DBGFWM010000214.1"/>
</dbReference>
<organism evidence="4 5">
    <name type="scientific">Phascolarctobacterium succinatutens</name>
    <dbReference type="NCBI Taxonomy" id="626940"/>
    <lineage>
        <taxon>Bacteria</taxon>
        <taxon>Bacillati</taxon>
        <taxon>Bacillota</taxon>
        <taxon>Negativicutes</taxon>
        <taxon>Acidaminococcales</taxon>
        <taxon>Acidaminococcaceae</taxon>
        <taxon>Phascolarctobacterium</taxon>
    </lineage>
</organism>
<evidence type="ECO:0000256" key="2">
    <source>
        <dbReference type="SAM" id="Phobius"/>
    </source>
</evidence>
<evidence type="ECO:0000313" key="4">
    <source>
        <dbReference type="EMBL" id="OLA37174.1"/>
    </source>
</evidence>
<dbReference type="Pfam" id="PF01478">
    <property type="entry name" value="Peptidase_A24"/>
    <property type="match status" value="1"/>
</dbReference>
<evidence type="ECO:0000313" key="5">
    <source>
        <dbReference type="Proteomes" id="UP000186777"/>
    </source>
</evidence>
<dbReference type="InterPro" id="IPR050882">
    <property type="entry name" value="Prepilin_peptidase/N-MTase"/>
</dbReference>
<feature type="transmembrane region" description="Helical" evidence="2">
    <location>
        <begin position="48"/>
        <end position="66"/>
    </location>
</feature>
<feature type="domain" description="Prepilin type IV endopeptidase peptidase" evidence="3">
    <location>
        <begin position="5"/>
        <end position="105"/>
    </location>
</feature>
<feature type="transmembrane region" description="Helical" evidence="2">
    <location>
        <begin position="86"/>
        <end position="110"/>
    </location>
</feature>
<reference evidence="4 5" key="1">
    <citation type="journal article" date="2016" name="Nat. Biotechnol.">
        <title>Measurement of bacterial replication rates in microbial communities.</title>
        <authorList>
            <person name="Brown C.T."/>
            <person name="Olm M.R."/>
            <person name="Thomas B.C."/>
            <person name="Banfield J.F."/>
        </authorList>
    </citation>
    <scope>NUCLEOTIDE SEQUENCE [LARGE SCALE GENOMIC DNA]</scope>
    <source>
        <strain evidence="4">46_33</strain>
    </source>
</reference>
<name>A0A1Q6R471_9FIRM</name>
<dbReference type="Proteomes" id="UP000186777">
    <property type="component" value="Unassembled WGS sequence"/>
</dbReference>
<dbReference type="GO" id="GO:0006465">
    <property type="term" value="P:signal peptide processing"/>
    <property type="evidence" value="ECO:0007669"/>
    <property type="project" value="TreeGrafter"/>
</dbReference>
<feature type="transmembrane region" description="Helical" evidence="2">
    <location>
        <begin position="122"/>
        <end position="145"/>
    </location>
</feature>
<dbReference type="GO" id="GO:0005886">
    <property type="term" value="C:plasma membrane"/>
    <property type="evidence" value="ECO:0007669"/>
    <property type="project" value="TreeGrafter"/>
</dbReference>
<comment type="similarity">
    <text evidence="1">Belongs to the peptidase A24 family.</text>
</comment>
<dbReference type="EMBL" id="MNTG01000032">
    <property type="protein sequence ID" value="OLA37174.1"/>
    <property type="molecule type" value="Genomic_DNA"/>
</dbReference>
<dbReference type="STRING" id="626940.BHW43_07225"/>
<keyword evidence="2" id="KW-0472">Membrane</keyword>
<keyword evidence="2" id="KW-1133">Transmembrane helix</keyword>
<feature type="transmembrane region" description="Helical" evidence="2">
    <location>
        <begin position="20"/>
        <end position="41"/>
    </location>
</feature>
<dbReference type="PANTHER" id="PTHR30487">
    <property type="entry name" value="TYPE 4 PREPILIN-LIKE PROTEINS LEADER PEPTIDE-PROCESSING ENZYME"/>
    <property type="match status" value="1"/>
</dbReference>
<comment type="caution">
    <text evidence="4">The sequence shown here is derived from an EMBL/GenBank/DDBJ whole genome shotgun (WGS) entry which is preliminary data.</text>
</comment>
<keyword evidence="2" id="KW-0812">Transmembrane</keyword>
<evidence type="ECO:0000259" key="3">
    <source>
        <dbReference type="Pfam" id="PF01478"/>
    </source>
</evidence>